<dbReference type="SUPFAM" id="SSF53098">
    <property type="entry name" value="Ribonuclease H-like"/>
    <property type="match status" value="1"/>
</dbReference>
<evidence type="ECO:0000313" key="2">
    <source>
        <dbReference type="Proteomes" id="UP000765509"/>
    </source>
</evidence>
<dbReference type="InterPro" id="IPR036397">
    <property type="entry name" value="RNaseH_sf"/>
</dbReference>
<sequence length="181" mass="20674">MNWVTTLPPSGERSYNSCLVIVDRYSKPPIFLPCHRDGTSMDTVLLLWNRVILNTGLFKNIVRYIDPKFTYLLWTKLSFSTAYYPQTDGLVKRIIQTSEDMIRRLCAYVPKLKDSDGFIHDWCTLISALELAYKTSVPSSTVHTPATLGKGWNPRHPKDTLRKDLIEIHPTASSSILCLIK</sequence>
<evidence type="ECO:0008006" key="3">
    <source>
        <dbReference type="Google" id="ProtNLM"/>
    </source>
</evidence>
<comment type="caution">
    <text evidence="1">The sequence shown here is derived from an EMBL/GenBank/DDBJ whole genome shotgun (WGS) entry which is preliminary data.</text>
</comment>
<gene>
    <name evidence="1" type="ORF">O181_043517</name>
</gene>
<organism evidence="1 2">
    <name type="scientific">Austropuccinia psidii MF-1</name>
    <dbReference type="NCBI Taxonomy" id="1389203"/>
    <lineage>
        <taxon>Eukaryota</taxon>
        <taxon>Fungi</taxon>
        <taxon>Dikarya</taxon>
        <taxon>Basidiomycota</taxon>
        <taxon>Pucciniomycotina</taxon>
        <taxon>Pucciniomycetes</taxon>
        <taxon>Pucciniales</taxon>
        <taxon>Sphaerophragmiaceae</taxon>
        <taxon>Austropuccinia</taxon>
    </lineage>
</organism>
<reference evidence="1" key="1">
    <citation type="submission" date="2021-03" db="EMBL/GenBank/DDBJ databases">
        <title>Draft genome sequence of rust myrtle Austropuccinia psidii MF-1, a brazilian biotype.</title>
        <authorList>
            <person name="Quecine M.C."/>
            <person name="Pachon D.M.R."/>
            <person name="Bonatelli M.L."/>
            <person name="Correr F.H."/>
            <person name="Franceschini L.M."/>
            <person name="Leite T.F."/>
            <person name="Margarido G.R.A."/>
            <person name="Almeida C.A."/>
            <person name="Ferrarezi J.A."/>
            <person name="Labate C.A."/>
        </authorList>
    </citation>
    <scope>NUCLEOTIDE SEQUENCE</scope>
    <source>
        <strain evidence="1">MF-1</strain>
    </source>
</reference>
<dbReference type="AlphaFoldDB" id="A0A9Q3HGX0"/>
<name>A0A9Q3HGX0_9BASI</name>
<dbReference type="EMBL" id="AVOT02017583">
    <property type="protein sequence ID" value="MBW0503802.1"/>
    <property type="molecule type" value="Genomic_DNA"/>
</dbReference>
<accession>A0A9Q3HGX0</accession>
<dbReference type="Gene3D" id="3.30.420.10">
    <property type="entry name" value="Ribonuclease H-like superfamily/Ribonuclease H"/>
    <property type="match status" value="1"/>
</dbReference>
<evidence type="ECO:0000313" key="1">
    <source>
        <dbReference type="EMBL" id="MBW0503802.1"/>
    </source>
</evidence>
<protein>
    <recommendedName>
        <fullName evidence="3">Integrase catalytic domain-containing protein</fullName>
    </recommendedName>
</protein>
<dbReference type="GO" id="GO:0003676">
    <property type="term" value="F:nucleic acid binding"/>
    <property type="evidence" value="ECO:0007669"/>
    <property type="project" value="InterPro"/>
</dbReference>
<dbReference type="PANTHER" id="PTHR37984:SF5">
    <property type="entry name" value="PROTEIN NYNRIN-LIKE"/>
    <property type="match status" value="1"/>
</dbReference>
<keyword evidence="2" id="KW-1185">Reference proteome</keyword>
<dbReference type="InterPro" id="IPR012337">
    <property type="entry name" value="RNaseH-like_sf"/>
</dbReference>
<dbReference type="InterPro" id="IPR050951">
    <property type="entry name" value="Retrovirus_Pol_polyprotein"/>
</dbReference>
<dbReference type="OrthoDB" id="2273864at2759"/>
<proteinExistence type="predicted"/>
<dbReference type="Proteomes" id="UP000765509">
    <property type="component" value="Unassembled WGS sequence"/>
</dbReference>
<dbReference type="PANTHER" id="PTHR37984">
    <property type="entry name" value="PROTEIN CBG26694"/>
    <property type="match status" value="1"/>
</dbReference>